<protein>
    <submittedName>
        <fullName evidence="1">Uncharacterized protein</fullName>
    </submittedName>
</protein>
<dbReference type="Proteomes" id="UP001155079">
    <property type="component" value="Unassembled WGS sequence"/>
</dbReference>
<evidence type="ECO:0000313" key="2">
    <source>
        <dbReference type="Proteomes" id="UP001155079"/>
    </source>
</evidence>
<sequence length="96" mass="10462">MVGRKPSPDRLLDVDLLKFAGFRNCKKGKTKALFVLQPCASCMVFRNIKDLALRSLNHVNELAVIFLSKALPCGAGLVEFCPVSLKHFVESTGALG</sequence>
<proteinExistence type="predicted"/>
<keyword evidence="2" id="KW-1185">Reference proteome</keyword>
<organism evidence="1 2">
    <name type="scientific">Ciceribacter sichuanensis</name>
    <dbReference type="NCBI Taxonomy" id="2949647"/>
    <lineage>
        <taxon>Bacteria</taxon>
        <taxon>Pseudomonadati</taxon>
        <taxon>Pseudomonadota</taxon>
        <taxon>Alphaproteobacteria</taxon>
        <taxon>Hyphomicrobiales</taxon>
        <taxon>Rhizobiaceae</taxon>
        <taxon>Ciceribacter</taxon>
    </lineage>
</organism>
<accession>A0ABT0VI81</accession>
<reference evidence="1 2" key="1">
    <citation type="submission" date="2022-06" db="EMBL/GenBank/DDBJ databases">
        <authorList>
            <person name="Sun Q."/>
        </authorList>
    </citation>
    <scope>NUCLEOTIDE SEQUENCE [LARGE SCALE GENOMIC DNA]</scope>
    <source>
        <strain evidence="1 2">S153</strain>
    </source>
</reference>
<evidence type="ECO:0000313" key="1">
    <source>
        <dbReference type="EMBL" id="MCM2404158.1"/>
    </source>
</evidence>
<name>A0ABT0VI81_9HYPH</name>
<gene>
    <name evidence="1" type="ORF">NBH20_23540</name>
</gene>
<dbReference type="EMBL" id="JAMQAY010000014">
    <property type="protein sequence ID" value="MCM2404158.1"/>
    <property type="molecule type" value="Genomic_DNA"/>
</dbReference>
<comment type="caution">
    <text evidence="1">The sequence shown here is derived from an EMBL/GenBank/DDBJ whole genome shotgun (WGS) entry which is preliminary data.</text>
</comment>